<name>A0ACC3NUN5_9PEZI</name>
<evidence type="ECO:0000313" key="1">
    <source>
        <dbReference type="EMBL" id="KAK3722992.1"/>
    </source>
</evidence>
<comment type="caution">
    <text evidence="1">The sequence shown here is derived from an EMBL/GenBank/DDBJ whole genome shotgun (WGS) entry which is preliminary data.</text>
</comment>
<gene>
    <name evidence="1" type="ORF">LTR37_002138</name>
</gene>
<dbReference type="Proteomes" id="UP001281147">
    <property type="component" value="Unassembled WGS sequence"/>
</dbReference>
<sequence length="347" mass="38246">MGLDADRLLEPVIWRKLVQSLVRHASIETLSNVGRQLDLGRLYFKQALLITALCPRLRILDLHFSIRKEDDGDEPAASIDLSDAATSLELIDAATSLGLIDAATPPSLVEPATSPGVIGAAIFMLHAAKSTHHLPMRIRPVGFQAIRKVSIHGAKAPGPQLPAFAPVFLLQSVSSIYMRDLNTSYGIWQSQADLHDYFSGCWYSRGSAVQHLFFEGAVGPGTEDALTKLISCPQTLKSVIFKDCRFDGFEQVVHDLVDFISNTLETMIFGGDTNRLNGDPSTRISKVRWENVAGLKSIRALTVDVLDMFPAGSRRSIIERAFAGESHERFLQRFTSTIPRTVETLIF</sequence>
<keyword evidence="2" id="KW-1185">Reference proteome</keyword>
<reference evidence="1" key="1">
    <citation type="submission" date="2023-07" db="EMBL/GenBank/DDBJ databases">
        <title>Black Yeasts Isolated from many extreme environments.</title>
        <authorList>
            <person name="Coleine C."/>
            <person name="Stajich J.E."/>
            <person name="Selbmann L."/>
        </authorList>
    </citation>
    <scope>NUCLEOTIDE SEQUENCE</scope>
    <source>
        <strain evidence="1">CCFEE 5714</strain>
    </source>
</reference>
<evidence type="ECO:0000313" key="2">
    <source>
        <dbReference type="Proteomes" id="UP001281147"/>
    </source>
</evidence>
<dbReference type="EMBL" id="JAUTXU010000011">
    <property type="protein sequence ID" value="KAK3722992.1"/>
    <property type="molecule type" value="Genomic_DNA"/>
</dbReference>
<accession>A0ACC3NUN5</accession>
<organism evidence="1 2">
    <name type="scientific">Vermiconidia calcicola</name>
    <dbReference type="NCBI Taxonomy" id="1690605"/>
    <lineage>
        <taxon>Eukaryota</taxon>
        <taxon>Fungi</taxon>
        <taxon>Dikarya</taxon>
        <taxon>Ascomycota</taxon>
        <taxon>Pezizomycotina</taxon>
        <taxon>Dothideomycetes</taxon>
        <taxon>Dothideomycetidae</taxon>
        <taxon>Mycosphaerellales</taxon>
        <taxon>Extremaceae</taxon>
        <taxon>Vermiconidia</taxon>
    </lineage>
</organism>
<proteinExistence type="predicted"/>
<protein>
    <submittedName>
        <fullName evidence="1">Uncharacterized protein</fullName>
    </submittedName>
</protein>